<dbReference type="SUPFAM" id="SSF56235">
    <property type="entry name" value="N-terminal nucleophile aminohydrolases (Ntn hydrolases)"/>
    <property type="match status" value="1"/>
</dbReference>
<dbReference type="OrthoDB" id="9790012at2"/>
<dbReference type="PANTHER" id="PTHR39328:SF1">
    <property type="entry name" value="BLL2871 PROTEIN"/>
    <property type="match status" value="1"/>
</dbReference>
<dbReference type="PANTHER" id="PTHR39328">
    <property type="entry name" value="BLL2871 PROTEIN"/>
    <property type="match status" value="1"/>
</dbReference>
<sequence>MTFSLLARDEKSGALAGAAATGSLCVGGWVLRGRWNAGLSASQGAAPSTLWGESVLDRMAAGAAAAAALAGTVAPDPNRDWRQLSTLDRQGGTAGHSGAQNSALCSHIARPGAVAAGNILSGEEVLHALLDAWDNAGGPPALRLLAALEAAQAAGGDTRGLKSAALLVLQADRPPLTLRIDLSEDPLRDLRALHMASASGSYERWTHAVPVEIDPTRADAALIRADG</sequence>
<dbReference type="Proteomes" id="UP000266649">
    <property type="component" value="Unassembled WGS sequence"/>
</dbReference>
<dbReference type="RefSeq" id="WP_119136754.1">
    <property type="nucleotide sequence ID" value="NZ_QXXQ01000023.1"/>
</dbReference>
<dbReference type="EMBL" id="QXXQ01000023">
    <property type="protein sequence ID" value="RID89814.1"/>
    <property type="molecule type" value="Genomic_DNA"/>
</dbReference>
<dbReference type="AlphaFoldDB" id="A0A398BJG6"/>
<name>A0A398BJG6_9RHOB</name>
<dbReference type="InterPro" id="IPR010430">
    <property type="entry name" value="DUF1028"/>
</dbReference>
<keyword evidence="2" id="KW-1185">Reference proteome</keyword>
<organism evidence="1 2">
    <name type="scientific">Gemmobacter lutimaris</name>
    <dbReference type="NCBI Taxonomy" id="2306023"/>
    <lineage>
        <taxon>Bacteria</taxon>
        <taxon>Pseudomonadati</taxon>
        <taxon>Pseudomonadota</taxon>
        <taxon>Alphaproteobacteria</taxon>
        <taxon>Rhodobacterales</taxon>
        <taxon>Paracoccaceae</taxon>
        <taxon>Gemmobacter</taxon>
    </lineage>
</organism>
<evidence type="ECO:0000313" key="2">
    <source>
        <dbReference type="Proteomes" id="UP000266649"/>
    </source>
</evidence>
<proteinExistence type="predicted"/>
<comment type="caution">
    <text evidence="1">The sequence shown here is derived from an EMBL/GenBank/DDBJ whole genome shotgun (WGS) entry which is preliminary data.</text>
</comment>
<protein>
    <submittedName>
        <fullName evidence="1">DUF1028 domain-containing protein</fullName>
    </submittedName>
</protein>
<dbReference type="Gene3D" id="3.60.20.10">
    <property type="entry name" value="Glutamine Phosphoribosylpyrophosphate, subunit 1, domain 1"/>
    <property type="match status" value="1"/>
</dbReference>
<accession>A0A398BJG6</accession>
<reference evidence="1 2" key="1">
    <citation type="submission" date="2018-09" db="EMBL/GenBank/DDBJ databases">
        <title>Gemmobacter lutimaris sp. nov., a marine bacterium isolated from tidal flat.</title>
        <authorList>
            <person name="Lee D.W."/>
            <person name="Yoo Y."/>
            <person name="Kim J.-J."/>
            <person name="Kim B.S."/>
        </authorList>
    </citation>
    <scope>NUCLEOTIDE SEQUENCE [LARGE SCALE GENOMIC DNA]</scope>
    <source>
        <strain evidence="1 2">YJ-T1-11</strain>
    </source>
</reference>
<gene>
    <name evidence="1" type="ORF">D2N39_21230</name>
</gene>
<dbReference type="Pfam" id="PF06267">
    <property type="entry name" value="DUF1028"/>
    <property type="match status" value="1"/>
</dbReference>
<dbReference type="InterPro" id="IPR029055">
    <property type="entry name" value="Ntn_hydrolases_N"/>
</dbReference>
<evidence type="ECO:0000313" key="1">
    <source>
        <dbReference type="EMBL" id="RID89814.1"/>
    </source>
</evidence>